<gene>
    <name evidence="1" type="ORF">SSM2_142</name>
</gene>
<evidence type="ECO:0000313" key="1">
    <source>
        <dbReference type="EMBL" id="ADO97484.1"/>
    </source>
</evidence>
<keyword evidence="2" id="KW-1185">Reference proteome</keyword>
<dbReference type="GeneID" id="10326774"/>
<organism evidence="1 2">
    <name type="scientific">Synechococcus phage S-SM2</name>
    <dbReference type="NCBI Taxonomy" id="444860"/>
    <lineage>
        <taxon>Viruses</taxon>
        <taxon>Duplodnaviria</taxon>
        <taxon>Heunggongvirae</taxon>
        <taxon>Uroviricota</taxon>
        <taxon>Caudoviricetes</taxon>
        <taxon>Pantevenvirales</taxon>
        <taxon>Kyanoviridae</taxon>
        <taxon>Nilusvirus</taxon>
        <taxon>Nilusvirus ssm2</taxon>
    </lineage>
</organism>
<proteinExistence type="predicted"/>
<dbReference type="EMBL" id="GU071095">
    <property type="protein sequence ID" value="ADO97484.1"/>
    <property type="molecule type" value="Genomic_DNA"/>
</dbReference>
<dbReference type="KEGG" id="vg:10326774"/>
<evidence type="ECO:0000313" key="2">
    <source>
        <dbReference type="Proteomes" id="UP000006524"/>
    </source>
</evidence>
<sequence length="60" mass="7474">MTEEQLEHERCVDDDYNVISHFYRAKRMHPNIPFYLRDERGDTFEFGWSLIYQYIDKLNQ</sequence>
<name>E3SJ36_9CAUD</name>
<protein>
    <submittedName>
        <fullName evidence="1">Uncharacterized protein</fullName>
    </submittedName>
</protein>
<reference evidence="1 2" key="1">
    <citation type="journal article" date="2010" name="Environ. Microbiol.">
        <title>Genomic analysis of oceanic cyanobacterial myoviruses compared with T4-like myoviruses from diverse hosts and environments.</title>
        <authorList>
            <person name="Sullivan M.B."/>
            <person name="Huang K.H."/>
            <person name="Ignacio-Espinoza J.C."/>
            <person name="Berlin A.M."/>
            <person name="Kelly L."/>
            <person name="Weigele P.R."/>
            <person name="DeFrancesco A.S."/>
            <person name="Kern S.E."/>
            <person name="Thompson L.R."/>
            <person name="Young S."/>
            <person name="Yandava C."/>
            <person name="Fu R."/>
            <person name="Krastins B."/>
            <person name="Chase M."/>
            <person name="Sarracino D."/>
            <person name="Osburne M.S."/>
            <person name="Henn M.R."/>
            <person name="Chisholm S.W."/>
        </authorList>
    </citation>
    <scope>NUCLEOTIDE SEQUENCE [LARGE SCALE GENOMIC DNA]</scope>
    <source>
        <strain evidence="1">8017-1</strain>
    </source>
</reference>
<accession>E3SJ36</accession>
<dbReference type="Proteomes" id="UP000006524">
    <property type="component" value="Segment"/>
</dbReference>
<dbReference type="RefSeq" id="YP_004322298.1">
    <property type="nucleotide sequence ID" value="NC_015279.1"/>
</dbReference>